<dbReference type="SUPFAM" id="SSF143410">
    <property type="entry name" value="DOPA-like"/>
    <property type="match status" value="1"/>
</dbReference>
<dbReference type="OrthoDB" id="572228at2"/>
<dbReference type="InterPro" id="IPR023389">
    <property type="entry name" value="DOPA-like_sf"/>
</dbReference>
<dbReference type="PIRSF" id="PIRSF028139">
    <property type="entry name" value="DOPA-diox_rel_Mll2280"/>
    <property type="match status" value="1"/>
</dbReference>
<dbReference type="Pfam" id="PF08883">
    <property type="entry name" value="DOPA_dioxygen"/>
    <property type="match status" value="1"/>
</dbReference>
<dbReference type="InterPro" id="IPR014980">
    <property type="entry name" value="DOPA_dioxygen"/>
</dbReference>
<accession>A0A6I4U4B4</accession>
<keyword evidence="1" id="KW-0223">Dioxygenase</keyword>
<dbReference type="RefSeq" id="WP_160616436.1">
    <property type="nucleotide sequence ID" value="NZ_WTYR01000001.1"/>
</dbReference>
<proteinExistence type="predicted"/>
<dbReference type="GO" id="GO:0051213">
    <property type="term" value="F:dioxygenase activity"/>
    <property type="evidence" value="ECO:0007669"/>
    <property type="project" value="UniProtKB-KW"/>
</dbReference>
<organism evidence="1 2">
    <name type="scientific">Alteriqipengyuania halimionae</name>
    <dbReference type="NCBI Taxonomy" id="1926630"/>
    <lineage>
        <taxon>Bacteria</taxon>
        <taxon>Pseudomonadati</taxon>
        <taxon>Pseudomonadota</taxon>
        <taxon>Alphaproteobacteria</taxon>
        <taxon>Sphingomonadales</taxon>
        <taxon>Erythrobacteraceae</taxon>
        <taxon>Alteriqipengyuania</taxon>
    </lineage>
</organism>
<name>A0A6I4U4B4_9SPHN</name>
<keyword evidence="2" id="KW-1185">Reference proteome</keyword>
<gene>
    <name evidence="1" type="ORF">GRI68_06185</name>
</gene>
<sequence>MTIRGFHAHTYFNGDELPDAQRFAEQAKERFGCPVGHFHTAPVGPHPRGSCQLSLRPAQFADFTVWACEARNGLTIFAHGLSGDDLADHTRHVIWFGASEPLDLSIFG</sequence>
<evidence type="ECO:0000313" key="1">
    <source>
        <dbReference type="EMBL" id="MXP09763.1"/>
    </source>
</evidence>
<protein>
    <submittedName>
        <fullName evidence="1">4,5-dioxygenase</fullName>
    </submittedName>
</protein>
<dbReference type="PANTHER" id="PTHR36423:SF2">
    <property type="entry name" value="AFR070WP"/>
    <property type="match status" value="1"/>
</dbReference>
<dbReference type="Gene3D" id="3.30.70.1240">
    <property type="entry name" value="DOPA-like domains"/>
    <property type="match status" value="1"/>
</dbReference>
<dbReference type="AlphaFoldDB" id="A0A6I4U4B4"/>
<reference evidence="1 2" key="1">
    <citation type="submission" date="2019-12" db="EMBL/GenBank/DDBJ databases">
        <title>Genomic-based taxomic classification of the family Erythrobacteraceae.</title>
        <authorList>
            <person name="Xu L."/>
        </authorList>
    </citation>
    <scope>NUCLEOTIDE SEQUENCE [LARGE SCALE GENOMIC DNA]</scope>
    <source>
        <strain evidence="1 2">LMG 29519</strain>
    </source>
</reference>
<comment type="caution">
    <text evidence="1">The sequence shown here is derived from an EMBL/GenBank/DDBJ whole genome shotgun (WGS) entry which is preliminary data.</text>
</comment>
<evidence type="ECO:0000313" key="2">
    <source>
        <dbReference type="Proteomes" id="UP000429229"/>
    </source>
</evidence>
<dbReference type="EMBL" id="WTYR01000001">
    <property type="protein sequence ID" value="MXP09763.1"/>
    <property type="molecule type" value="Genomic_DNA"/>
</dbReference>
<dbReference type="Proteomes" id="UP000429229">
    <property type="component" value="Unassembled WGS sequence"/>
</dbReference>
<dbReference type="PANTHER" id="PTHR36423">
    <property type="entry name" value="AFR070WP"/>
    <property type="match status" value="1"/>
</dbReference>
<keyword evidence="1" id="KW-0560">Oxidoreductase</keyword>